<gene>
    <name evidence="2" type="ORF">R3Q16_34275</name>
</gene>
<dbReference type="EMBL" id="JAWLKB010000064">
    <property type="protein sequence ID" value="MDV6271661.1"/>
    <property type="molecule type" value="Genomic_DNA"/>
</dbReference>
<dbReference type="Proteomes" id="UP001185927">
    <property type="component" value="Unassembled WGS sequence"/>
</dbReference>
<name>A0ABU4C5X2_RHOGO</name>
<evidence type="ECO:0000256" key="1">
    <source>
        <dbReference type="SAM" id="MobiDB-lite"/>
    </source>
</evidence>
<protein>
    <submittedName>
        <fullName evidence="2">Uncharacterized protein</fullName>
    </submittedName>
</protein>
<proteinExistence type="predicted"/>
<keyword evidence="3" id="KW-1185">Reference proteome</keyword>
<accession>A0ABU4C5X2</accession>
<sequence length="46" mass="4960">MTIAIPPSRHAESHPARSTVGTAELKRHIALMFGYPIPAETSDSVD</sequence>
<dbReference type="RefSeq" id="WP_317546272.1">
    <property type="nucleotide sequence ID" value="NZ_JAWLKB010000064.1"/>
</dbReference>
<reference evidence="2 3" key="1">
    <citation type="submission" date="2023-10" db="EMBL/GenBank/DDBJ databases">
        <title>Development of a sustainable strategy for remediation of hydrocarbon-contaminated territories based on the waste exchange concept.</title>
        <authorList>
            <person name="Krivoruchko A."/>
        </authorList>
    </citation>
    <scope>NUCLEOTIDE SEQUENCE [LARGE SCALE GENOMIC DNA]</scope>
    <source>
        <strain evidence="2 3">IEGM 1203</strain>
    </source>
</reference>
<evidence type="ECO:0000313" key="3">
    <source>
        <dbReference type="Proteomes" id="UP001185927"/>
    </source>
</evidence>
<organism evidence="2 3">
    <name type="scientific">Rhodococcus globerulus</name>
    <dbReference type="NCBI Taxonomy" id="33008"/>
    <lineage>
        <taxon>Bacteria</taxon>
        <taxon>Bacillati</taxon>
        <taxon>Actinomycetota</taxon>
        <taxon>Actinomycetes</taxon>
        <taxon>Mycobacteriales</taxon>
        <taxon>Nocardiaceae</taxon>
        <taxon>Rhodococcus</taxon>
    </lineage>
</organism>
<evidence type="ECO:0000313" key="2">
    <source>
        <dbReference type="EMBL" id="MDV6271661.1"/>
    </source>
</evidence>
<feature type="region of interest" description="Disordered" evidence="1">
    <location>
        <begin position="1"/>
        <end position="20"/>
    </location>
</feature>
<comment type="caution">
    <text evidence="2">The sequence shown here is derived from an EMBL/GenBank/DDBJ whole genome shotgun (WGS) entry which is preliminary data.</text>
</comment>